<dbReference type="PANTHER" id="PTHR46254">
    <property type="entry name" value="PROTEIN GVQW1-RELATED"/>
    <property type="match status" value="1"/>
</dbReference>
<feature type="region of interest" description="Disordered" evidence="1">
    <location>
        <begin position="1"/>
        <end position="50"/>
    </location>
</feature>
<dbReference type="PANTHER" id="PTHR46254:SF3">
    <property type="entry name" value="SECRETED PROTEIN"/>
    <property type="match status" value="1"/>
</dbReference>
<dbReference type="PRINTS" id="PR02045">
    <property type="entry name" value="F138DOMAIN"/>
</dbReference>
<proteinExistence type="predicted"/>
<dbReference type="Proteomes" id="UP000028761">
    <property type="component" value="Chromosome 9"/>
</dbReference>
<accession>A0A8I5NKQ4</accession>
<dbReference type="AlphaFoldDB" id="A0A8I5NKQ4"/>
<evidence type="ECO:0000313" key="2">
    <source>
        <dbReference type="Ensembl" id="ENSPANP00000060559.1"/>
    </source>
</evidence>
<reference evidence="2" key="2">
    <citation type="submission" date="2025-08" db="UniProtKB">
        <authorList>
            <consortium name="Ensembl"/>
        </authorList>
    </citation>
    <scope>IDENTIFICATION</scope>
</reference>
<keyword evidence="3" id="KW-1185">Reference proteome</keyword>
<reference evidence="2" key="3">
    <citation type="submission" date="2025-09" db="UniProtKB">
        <authorList>
            <consortium name="Ensembl"/>
        </authorList>
    </citation>
    <scope>IDENTIFICATION</scope>
</reference>
<dbReference type="Ensembl" id="ENSPANT00000075264.1">
    <property type="protein sequence ID" value="ENSPANP00000060559.1"/>
    <property type="gene ID" value="ENSPANG00000039295.1"/>
</dbReference>
<name>A0A8I5NKQ4_PAPAN</name>
<evidence type="ECO:0000313" key="3">
    <source>
        <dbReference type="Proteomes" id="UP000028761"/>
    </source>
</evidence>
<organism evidence="2 3">
    <name type="scientific">Papio anubis</name>
    <name type="common">Olive baboon</name>
    <dbReference type="NCBI Taxonomy" id="9555"/>
    <lineage>
        <taxon>Eukaryota</taxon>
        <taxon>Metazoa</taxon>
        <taxon>Chordata</taxon>
        <taxon>Craniata</taxon>
        <taxon>Vertebrata</taxon>
        <taxon>Euteleostomi</taxon>
        <taxon>Mammalia</taxon>
        <taxon>Eutheria</taxon>
        <taxon>Euarchontoglires</taxon>
        <taxon>Primates</taxon>
        <taxon>Haplorrhini</taxon>
        <taxon>Catarrhini</taxon>
        <taxon>Cercopithecidae</taxon>
        <taxon>Cercopithecinae</taxon>
        <taxon>Papio</taxon>
    </lineage>
</organism>
<dbReference type="GeneTree" id="ENSGT00940000164709"/>
<evidence type="ECO:0000256" key="1">
    <source>
        <dbReference type="SAM" id="MobiDB-lite"/>
    </source>
</evidence>
<sequence>MDRAAEARVMNVSFGMTARAKQESQEDQQTSEGSRLLLQDPGDTPNTRVSICPAQAGVQWRDLGSRQLPPPRFKPFSHFSLPSSWDYRRPPSCPANFFVFLVEMGFHHVGQAGLELLTSDDPPASASQSAGITGVSHRAQPKKVEFKTVIPTSILQ</sequence>
<protein>
    <submittedName>
        <fullName evidence="2">Uncharacterized protein</fullName>
    </submittedName>
</protein>
<reference evidence="2 3" key="1">
    <citation type="submission" date="2012-03" db="EMBL/GenBank/DDBJ databases">
        <title>Whole Genome Assembly of Papio anubis.</title>
        <authorList>
            <person name="Liu Y.L."/>
            <person name="Abraham K.A."/>
            <person name="Akbar H.A."/>
            <person name="Ali S.A."/>
            <person name="Anosike U.A."/>
            <person name="Aqrawi P.A."/>
            <person name="Arias F.A."/>
            <person name="Attaway T.A."/>
            <person name="Awwad R.A."/>
            <person name="Babu C.B."/>
            <person name="Bandaranaike D.B."/>
            <person name="Battles P.B."/>
            <person name="Bell A.B."/>
            <person name="Beltran B.B."/>
            <person name="Berhane-Mersha D.B."/>
            <person name="Bess C.B."/>
            <person name="Bickham C.B."/>
            <person name="Bolden T.B."/>
            <person name="Carter K.C."/>
            <person name="Chau D.C."/>
            <person name="Chavez A.C."/>
            <person name="Clerc-Blankenburg K.C."/>
            <person name="Coyle M.C."/>
            <person name="Dao M.D."/>
            <person name="Davila M.L.D."/>
            <person name="Davy-Carroll L.D."/>
            <person name="Denson S.D."/>
            <person name="Dinh H.D."/>
            <person name="Fernandez S.F."/>
            <person name="Fernando P.F."/>
            <person name="Forbes L.F."/>
            <person name="Francis C.F."/>
            <person name="Francisco L.F."/>
            <person name="Fu Q.F."/>
            <person name="Garcia-Iii R.G."/>
            <person name="Garrett T.G."/>
            <person name="Gross S.G."/>
            <person name="Gubbala S.G."/>
            <person name="Hirani K.H."/>
            <person name="Hogues M.H."/>
            <person name="Hollins B.H."/>
            <person name="Jackson L.J."/>
            <person name="Javaid M.J."/>
            <person name="Jhangiani S.J."/>
            <person name="Johnson A.J."/>
            <person name="Johnson B.J."/>
            <person name="Jones J.J."/>
            <person name="Joshi V.J."/>
            <person name="Kalu J.K."/>
            <person name="Khan N.K."/>
            <person name="Korchina V.K."/>
            <person name="Kovar C.K."/>
            <person name="Lago L.L."/>
            <person name="Lara F.L."/>
            <person name="Le T.-K.L."/>
            <person name="Lee S.L."/>
            <person name="Legall-Iii F.L."/>
            <person name="Lemon S.L."/>
            <person name="Liu J.L."/>
            <person name="Liu Y.-S.L."/>
            <person name="Liyanage D.L."/>
            <person name="Lopez J.L."/>
            <person name="Lorensuhewa L.L."/>
            <person name="Mata R.M."/>
            <person name="Mathew T.M."/>
            <person name="Mercado C.M."/>
            <person name="Mercado I.M."/>
            <person name="Morales K.M."/>
            <person name="Morgan M.M."/>
            <person name="Munidasa M.M."/>
            <person name="Ngo D.N."/>
            <person name="Nguyen L.N."/>
            <person name="Nguyen T.N."/>
            <person name="Nguyen N.N."/>
            <person name="Obregon M.O."/>
            <person name="Okwuonu G.O."/>
            <person name="Ongeri F.O."/>
            <person name="Onwere C.O."/>
            <person name="Osifeso I.O."/>
            <person name="Parra A.P."/>
            <person name="Patil S.P."/>
            <person name="Perez A.P."/>
            <person name="Perez Y.P."/>
            <person name="Pham C.P."/>
            <person name="Pu L.-L.P."/>
            <person name="Puazo M.P."/>
            <person name="Quiroz J.Q."/>
            <person name="Rouhana J.R."/>
            <person name="Ruiz M.R."/>
            <person name="Ruiz S.-J.R."/>
            <person name="Saada N.S."/>
            <person name="Santibanez J.S."/>
            <person name="Scheel M.S."/>
            <person name="Schneider B.S."/>
            <person name="Simmons D.S."/>
            <person name="Sisson I.S."/>
            <person name="Tang L.-Y.T."/>
            <person name="Thornton R.T."/>
            <person name="Tisius J.T."/>
            <person name="Toledanes G.T."/>
            <person name="Trejos Z.T."/>
            <person name="Usmani K.U."/>
            <person name="Varghese R.V."/>
            <person name="Vattathil S.V."/>
            <person name="Vee V.V."/>
            <person name="Walker D.W."/>
            <person name="Weissenberger G.W."/>
            <person name="White C.W."/>
            <person name="Williams A.W."/>
            <person name="Woodworth J.W."/>
            <person name="Wright R.W."/>
            <person name="Zhu Y.Z."/>
            <person name="Han Y.H."/>
            <person name="Newsham I.N."/>
            <person name="Nazareth L.N."/>
            <person name="Worley K.W."/>
            <person name="Muzny D.M."/>
            <person name="Rogers J.R."/>
            <person name="Gibbs R.G."/>
        </authorList>
    </citation>
    <scope>NUCLEOTIDE SEQUENCE [LARGE SCALE GENOMIC DNA]</scope>
</reference>